<evidence type="ECO:0000313" key="3">
    <source>
        <dbReference type="Proteomes" id="UP000642809"/>
    </source>
</evidence>
<dbReference type="Gene3D" id="2.130.10.10">
    <property type="entry name" value="YVTN repeat-like/Quinoprotein amine dehydrogenase"/>
    <property type="match status" value="1"/>
</dbReference>
<name>A0A8J3CYX7_9BACT</name>
<dbReference type="SUPFAM" id="SSF50998">
    <property type="entry name" value="Quinoprotein alcohol dehydrogenase-like"/>
    <property type="match status" value="1"/>
</dbReference>
<dbReference type="RefSeq" id="WP_189584245.1">
    <property type="nucleotide sequence ID" value="NZ_BMYF01000019.1"/>
</dbReference>
<reference evidence="2" key="1">
    <citation type="journal article" date="2014" name="Int. J. Syst. Evol. Microbiol.">
        <title>Complete genome sequence of Corynebacterium casei LMG S-19264T (=DSM 44701T), isolated from a smear-ripened cheese.</title>
        <authorList>
            <consortium name="US DOE Joint Genome Institute (JGI-PGF)"/>
            <person name="Walter F."/>
            <person name="Albersmeier A."/>
            <person name="Kalinowski J."/>
            <person name="Ruckert C."/>
        </authorList>
    </citation>
    <scope>NUCLEOTIDE SEQUENCE</scope>
    <source>
        <strain evidence="2">KCTC 23224</strain>
    </source>
</reference>
<protein>
    <submittedName>
        <fullName evidence="2">Uncharacterized protein</fullName>
    </submittedName>
</protein>
<dbReference type="InterPro" id="IPR015943">
    <property type="entry name" value="WD40/YVTN_repeat-like_dom_sf"/>
</dbReference>
<proteinExistence type="predicted"/>
<dbReference type="InterPro" id="IPR011047">
    <property type="entry name" value="Quinoprotein_ADH-like_sf"/>
</dbReference>
<dbReference type="AlphaFoldDB" id="A0A8J3CYX7"/>
<feature type="signal peptide" evidence="1">
    <location>
        <begin position="1"/>
        <end position="19"/>
    </location>
</feature>
<reference evidence="2" key="2">
    <citation type="submission" date="2020-09" db="EMBL/GenBank/DDBJ databases">
        <authorList>
            <person name="Sun Q."/>
            <person name="Kim S."/>
        </authorList>
    </citation>
    <scope>NUCLEOTIDE SEQUENCE</scope>
    <source>
        <strain evidence="2">KCTC 23224</strain>
    </source>
</reference>
<evidence type="ECO:0000256" key="1">
    <source>
        <dbReference type="SAM" id="SignalP"/>
    </source>
</evidence>
<gene>
    <name evidence="2" type="ORF">GCM10008106_29340</name>
</gene>
<organism evidence="2 3">
    <name type="scientific">Mongoliitalea lutea</name>
    <dbReference type="NCBI Taxonomy" id="849756"/>
    <lineage>
        <taxon>Bacteria</taxon>
        <taxon>Pseudomonadati</taxon>
        <taxon>Bacteroidota</taxon>
        <taxon>Cytophagia</taxon>
        <taxon>Cytophagales</taxon>
        <taxon>Cyclobacteriaceae</taxon>
        <taxon>Mongoliitalea</taxon>
    </lineage>
</organism>
<dbReference type="EMBL" id="BMYF01000019">
    <property type="protein sequence ID" value="GHB46520.1"/>
    <property type="molecule type" value="Genomic_DNA"/>
</dbReference>
<dbReference type="PROSITE" id="PS51257">
    <property type="entry name" value="PROKAR_LIPOPROTEIN"/>
    <property type="match status" value="1"/>
</dbReference>
<keyword evidence="3" id="KW-1185">Reference proteome</keyword>
<accession>A0A8J3CYX7</accession>
<dbReference type="Proteomes" id="UP000642809">
    <property type="component" value="Unassembled WGS sequence"/>
</dbReference>
<comment type="caution">
    <text evidence="2">The sequence shown here is derived from an EMBL/GenBank/DDBJ whole genome shotgun (WGS) entry which is preliminary data.</text>
</comment>
<keyword evidence="1" id="KW-0732">Signal</keyword>
<feature type="chain" id="PRO_5035306092" evidence="1">
    <location>
        <begin position="20"/>
        <end position="420"/>
    </location>
</feature>
<sequence length="420" mass="46041">MRKLSLFSAALLVALFFSCQEKEDPIVEVPSFEEQESEWIRLGVWDQSSNFSLMHPLTANIKTPSLASFHQASANYLSSSGRYIVSIERNDGIVRFFDTGIENHLDHGHEYAMRWLSATAEAPLPTHFSATQGNIVIFNDGDGSITYAREASMETPTFRPTVISNIGNGVHHGAATWLKGNKFAVTFKDEGTPGALPQRVKLLNLTGELTAENPNVFVTGIHGDASNGDHAVFGGTQGVIVAGADNTIKLIANPSPLQPTSGNWMGTIKGNDEIKKFYGYARNQGVFEIDPHAESIKPIFLSDQIRTYFLSADGGHLIIQTSDHVIRVFDTKTGNELASRAVTVADEIAANARKTADELTHYRMMNENNPVITASENFLYVLEPSRTKIHVRDLKTLSTVATMDAPANTSNIMRVGFQVK</sequence>
<evidence type="ECO:0000313" key="2">
    <source>
        <dbReference type="EMBL" id="GHB46520.1"/>
    </source>
</evidence>